<evidence type="ECO:0000256" key="3">
    <source>
        <dbReference type="SAM" id="MobiDB-lite"/>
    </source>
</evidence>
<dbReference type="AlphaFoldDB" id="A0A9K3GE20"/>
<proteinExistence type="predicted"/>
<keyword evidence="5" id="KW-1185">Reference proteome</keyword>
<dbReference type="OrthoDB" id="6482909at2759"/>
<sequence length="420" mass="44607">MLGCDELLTLSQDPATGMPRLRVEPLECPIHDVADYSVTRIGRRVYVFGGSKDVPPVPEALSPGSASGSATGSTVGSDTPVVLLSMAAGSPLPDDPSMEFRNTLHVYDIDAKTWQEMRHPPGTPWPSARASHMAFTVDGLLVIAGGTSENYMHEDTWVYEPGTAPPGTPLPDGVWGRVANGDGTGAPLVTEKKDIVVFGSVAHCVTEDEHYTFSFTKSRVTVETGGEDADNPAMRDPEADFDTGERRGEWHILKIPQKQVLPIPEECSMMVECNVRAGQYLLAVGPFPTIPLNAANLGAILESAARDDLNPVVRTPSGTRTPRAGGPLGPLGSAGPADSQTEGPLPCVYAWDSVTQAWLEAPCFQFPVRFYAARGCIMGDTAIFDTDEGVFAGRVEYSGAADVSRVVGAPQATPSKRAAV</sequence>
<dbReference type="Proteomes" id="UP000265618">
    <property type="component" value="Unassembled WGS sequence"/>
</dbReference>
<comment type="caution">
    <text evidence="4">The sequence shown here is derived from an EMBL/GenBank/DDBJ whole genome shotgun (WGS) entry which is preliminary data.</text>
</comment>
<dbReference type="EMBL" id="BDIP01000182">
    <property type="protein sequence ID" value="GIQ80504.1"/>
    <property type="molecule type" value="Genomic_DNA"/>
</dbReference>
<keyword evidence="1" id="KW-0880">Kelch repeat</keyword>
<dbReference type="PANTHER" id="PTHR46093:SF18">
    <property type="entry name" value="FIBRONECTIN TYPE-III DOMAIN-CONTAINING PROTEIN"/>
    <property type="match status" value="1"/>
</dbReference>
<evidence type="ECO:0000313" key="4">
    <source>
        <dbReference type="EMBL" id="GIQ80504.1"/>
    </source>
</evidence>
<feature type="compositionally biased region" description="Low complexity" evidence="3">
    <location>
        <begin position="318"/>
        <end position="336"/>
    </location>
</feature>
<keyword evidence="2" id="KW-0677">Repeat</keyword>
<feature type="region of interest" description="Disordered" evidence="3">
    <location>
        <begin position="311"/>
        <end position="339"/>
    </location>
</feature>
<dbReference type="InterPro" id="IPR015915">
    <property type="entry name" value="Kelch-typ_b-propeller"/>
</dbReference>
<organism evidence="4 5">
    <name type="scientific">Kipferlia bialata</name>
    <dbReference type="NCBI Taxonomy" id="797122"/>
    <lineage>
        <taxon>Eukaryota</taxon>
        <taxon>Metamonada</taxon>
        <taxon>Carpediemonas-like organisms</taxon>
        <taxon>Kipferlia</taxon>
    </lineage>
</organism>
<dbReference type="SUPFAM" id="SSF117281">
    <property type="entry name" value="Kelch motif"/>
    <property type="match status" value="1"/>
</dbReference>
<reference evidence="4 5" key="1">
    <citation type="journal article" date="2018" name="PLoS ONE">
        <title>The draft genome of Kipferlia bialata reveals reductive genome evolution in fornicate parasites.</title>
        <authorList>
            <person name="Tanifuji G."/>
            <person name="Takabayashi S."/>
            <person name="Kume K."/>
            <person name="Takagi M."/>
            <person name="Nakayama T."/>
            <person name="Kamikawa R."/>
            <person name="Inagaki Y."/>
            <person name="Hashimoto T."/>
        </authorList>
    </citation>
    <scope>NUCLEOTIDE SEQUENCE [LARGE SCALE GENOMIC DNA]</scope>
    <source>
        <strain evidence="4">NY0173</strain>
    </source>
</reference>
<evidence type="ECO:0000256" key="2">
    <source>
        <dbReference type="ARBA" id="ARBA00022737"/>
    </source>
</evidence>
<name>A0A9K3GE20_9EUKA</name>
<evidence type="ECO:0000313" key="5">
    <source>
        <dbReference type="Proteomes" id="UP000265618"/>
    </source>
</evidence>
<dbReference type="PANTHER" id="PTHR46093">
    <property type="entry name" value="ACYL-COA-BINDING DOMAIN-CONTAINING PROTEIN 5"/>
    <property type="match status" value="1"/>
</dbReference>
<protein>
    <submittedName>
        <fullName evidence="4">Uncharacterized protein</fullName>
    </submittedName>
</protein>
<dbReference type="Gene3D" id="2.120.10.80">
    <property type="entry name" value="Kelch-type beta propeller"/>
    <property type="match status" value="1"/>
</dbReference>
<gene>
    <name evidence="4" type="ORF">KIPB_001312</name>
</gene>
<accession>A0A9K3GE20</accession>
<evidence type="ECO:0000256" key="1">
    <source>
        <dbReference type="ARBA" id="ARBA00022441"/>
    </source>
</evidence>